<reference evidence="8" key="1">
    <citation type="submission" date="2021-01" db="EMBL/GenBank/DDBJ databases">
        <authorList>
            <person name="Corre E."/>
            <person name="Pelletier E."/>
            <person name="Niang G."/>
            <person name="Scheremetjew M."/>
            <person name="Finn R."/>
            <person name="Kale V."/>
            <person name="Holt S."/>
            <person name="Cochrane G."/>
            <person name="Meng A."/>
            <person name="Brown T."/>
            <person name="Cohen L."/>
        </authorList>
    </citation>
    <scope>NUCLEOTIDE SEQUENCE</scope>
    <source>
        <strain evidence="8">CCMP622</strain>
    </source>
</reference>
<dbReference type="HAMAP" id="MF_03122">
    <property type="entry name" value="Ribosomal_eS1_euk"/>
    <property type="match status" value="1"/>
</dbReference>
<feature type="initiator methionine" description="Removed" evidence="5">
    <location>
        <position position="1"/>
    </location>
</feature>
<evidence type="ECO:0000256" key="4">
    <source>
        <dbReference type="ARBA" id="ARBA00023274"/>
    </source>
</evidence>
<dbReference type="PANTHER" id="PTHR11830">
    <property type="entry name" value="40S RIBOSOMAL PROTEIN S3A"/>
    <property type="match status" value="1"/>
</dbReference>
<dbReference type="InterPro" id="IPR018281">
    <property type="entry name" value="Ribosomal_eS1_CS"/>
</dbReference>
<dbReference type="EMBL" id="HBHP01003241">
    <property type="protein sequence ID" value="CAD9747969.1"/>
    <property type="molecule type" value="Transcribed_RNA"/>
</dbReference>
<proteinExistence type="inferred from homology"/>
<gene>
    <name evidence="8" type="ORF">LSP00402_LOCUS2040</name>
</gene>
<dbReference type="AlphaFoldDB" id="A0A7S2TGP6"/>
<keyword evidence="2 5" id="KW-0963">Cytoplasm</keyword>
<comment type="subunit">
    <text evidence="5">Component of the small ribosomal subunit. Mature ribosomes consist of a small (40S) and a large (60S) subunit. The 40S subunit contains about 33 different proteins and 1 molecule of RNA (18S). The 60S subunit contains about 49 different proteins and 3 molecules of RNA (25S, 5.8S and 5S).</text>
</comment>
<accession>A0A7S2TGP6</accession>
<keyword evidence="4 5" id="KW-0687">Ribonucleoprotein</keyword>
<dbReference type="Pfam" id="PF01015">
    <property type="entry name" value="Ribosomal_S3Ae"/>
    <property type="match status" value="1"/>
</dbReference>
<dbReference type="InterPro" id="IPR027500">
    <property type="entry name" value="Ribosomal_eS1_euk"/>
</dbReference>
<evidence type="ECO:0000256" key="1">
    <source>
        <dbReference type="ARBA" id="ARBA00004496"/>
    </source>
</evidence>
<dbReference type="PROSITE" id="PS01191">
    <property type="entry name" value="RIBOSOMAL_S3AE"/>
    <property type="match status" value="1"/>
</dbReference>
<dbReference type="GO" id="GO:0006412">
    <property type="term" value="P:translation"/>
    <property type="evidence" value="ECO:0007669"/>
    <property type="project" value="UniProtKB-UniRule"/>
</dbReference>
<name>A0A7S2TGP6_9EUKA</name>
<evidence type="ECO:0000256" key="7">
    <source>
        <dbReference type="SAM" id="MobiDB-lite"/>
    </source>
</evidence>
<protein>
    <recommendedName>
        <fullName evidence="5">Small ribosomal subunit protein eS1</fullName>
    </recommendedName>
</protein>
<feature type="region of interest" description="Disordered" evidence="7">
    <location>
        <begin position="239"/>
        <end position="263"/>
    </location>
</feature>
<sequence>MAIGKNKRLPRKKGKGRKKIVDPFSKKEWFEIKAPNVGDNAFAERDVGYTVGTKTIGTRLVRDNVMNRVFEASVGDLKPNSEDEAYRKFKLKVGEVDGKNLLTYFWGMDLTTDKLRSLVRKWTTLIEAQADVKTTDGTTVRLFCIGFTYPRSNQQRKTSYAQKAQVRAIRKKMVEIMVREASTVDTAGLVKKLIPETIGNEITKATQYIYPLKDVLIRKVKTIKAQKIDIGKLLESHKSAPKKDMGKKVARMDEEGEKNLVDA</sequence>
<dbReference type="GO" id="GO:0022627">
    <property type="term" value="C:cytosolic small ribosomal subunit"/>
    <property type="evidence" value="ECO:0007669"/>
    <property type="project" value="UniProtKB-UniRule"/>
</dbReference>
<evidence type="ECO:0000256" key="6">
    <source>
        <dbReference type="RuleBase" id="RU000668"/>
    </source>
</evidence>
<dbReference type="InterPro" id="IPR001593">
    <property type="entry name" value="Ribosomal_eS1"/>
</dbReference>
<evidence type="ECO:0000313" key="8">
    <source>
        <dbReference type="EMBL" id="CAD9747969.1"/>
    </source>
</evidence>
<keyword evidence="3 5" id="KW-0689">Ribosomal protein</keyword>
<evidence type="ECO:0000256" key="2">
    <source>
        <dbReference type="ARBA" id="ARBA00022490"/>
    </source>
</evidence>
<evidence type="ECO:0000256" key="5">
    <source>
        <dbReference type="HAMAP-Rule" id="MF_03122"/>
    </source>
</evidence>
<evidence type="ECO:0000256" key="3">
    <source>
        <dbReference type="ARBA" id="ARBA00022980"/>
    </source>
</evidence>
<dbReference type="SMART" id="SM01397">
    <property type="entry name" value="Ribosomal_S3Ae"/>
    <property type="match status" value="1"/>
</dbReference>
<comment type="similarity">
    <text evidence="5 6">Belongs to the eukaryotic ribosomal protein eS1 family.</text>
</comment>
<organism evidence="8">
    <name type="scientific">Lotharella oceanica</name>
    <dbReference type="NCBI Taxonomy" id="641309"/>
    <lineage>
        <taxon>Eukaryota</taxon>
        <taxon>Sar</taxon>
        <taxon>Rhizaria</taxon>
        <taxon>Cercozoa</taxon>
        <taxon>Chlorarachniophyceae</taxon>
        <taxon>Lotharella</taxon>
    </lineage>
</organism>
<comment type="subcellular location">
    <subcellularLocation>
        <location evidence="1 5">Cytoplasm</location>
    </subcellularLocation>
</comment>
<dbReference type="GO" id="GO:0003735">
    <property type="term" value="F:structural constituent of ribosome"/>
    <property type="evidence" value="ECO:0007669"/>
    <property type="project" value="UniProtKB-UniRule"/>
</dbReference>